<evidence type="ECO:0000313" key="1">
    <source>
        <dbReference type="EMBL" id="AKU09826.1"/>
    </source>
</evidence>
<reference evidence="2" key="1">
    <citation type="journal article" date="2015" name="J. Biotechnol.">
        <title>Complete genome sequence of Haloferax gibbonsii strain ARA6, a potential producer of polyhydroxyalkanoates and halocins isolated from Araruama, Rio de Janeiro, Brasil.</title>
        <authorList>
            <person name="Pinto L.H."/>
            <person name="D'Alincourt Carvalho-Assef A.P."/>
            <person name="Vieira R.P."/>
            <person name="Clementino M.M."/>
            <person name="Albano R.M."/>
        </authorList>
    </citation>
    <scope>NUCLEOTIDE SEQUENCE [LARGE SCALE GENOMIC DNA]</scope>
    <source>
        <strain evidence="2">ARA6</strain>
        <plasmid evidence="2">Plasmid pHG3</plasmid>
    </source>
</reference>
<dbReference type="Proteomes" id="UP000066124">
    <property type="component" value="Plasmid pHG3"/>
</dbReference>
<dbReference type="AlphaFoldDB" id="A0A0K1IZD4"/>
<gene>
    <name evidence="1" type="ORF">ABY42_18580</name>
</gene>
<name>A0A0K1IZD4_HALGI</name>
<proteinExistence type="predicted"/>
<accession>A0A0K1IZD4</accession>
<dbReference type="KEGG" id="hgi:ABY42_18580"/>
<keyword evidence="1" id="KW-0614">Plasmid</keyword>
<protein>
    <submittedName>
        <fullName evidence="1">Uncharacterized protein</fullName>
    </submittedName>
</protein>
<dbReference type="EMBL" id="CP011950">
    <property type="protein sequence ID" value="AKU09826.1"/>
    <property type="molecule type" value="Genomic_DNA"/>
</dbReference>
<sequence length="98" mass="11294">MHLDAVSHACIYIDCLVTGCSMQVHANPLLFDHEIGQLTRLGCYFFYFWLSNFEQIVSTASERAKIQKPETNVVFLVSLHHKTCFTKRTQVVVDTTLW</sequence>
<geneLocation type="plasmid" evidence="1 2">
    <name>pHG3</name>
</geneLocation>
<organism evidence="1 2">
    <name type="scientific">Haloferax gibbonsii</name>
    <dbReference type="NCBI Taxonomy" id="35746"/>
    <lineage>
        <taxon>Archaea</taxon>
        <taxon>Methanobacteriati</taxon>
        <taxon>Methanobacteriota</taxon>
        <taxon>Stenosarchaea group</taxon>
        <taxon>Halobacteria</taxon>
        <taxon>Halobacteriales</taxon>
        <taxon>Haloferacaceae</taxon>
        <taxon>Haloferax</taxon>
    </lineage>
</organism>
<evidence type="ECO:0000313" key="2">
    <source>
        <dbReference type="Proteomes" id="UP000066124"/>
    </source>
</evidence>